<sequence length="632" mass="69868">MYRSQVLLSPGDERASTVVVQNGLVRRRVCGLNTTLPSSPPVAVLHDATNTINRSPVRTPTKIQPKASPALQPRSSRAATLAAKVASNNFRNKEQDPHTMDACFPPLAALSLKEASQSAARPPRAASAADSSQASPELAEQLRKFAKIEILQDLDLYYIRQIAHKLKELDLEQKIELEIKMREGSAKLLAASRQQSQTLEAARSLLTSNERMSAYMAELQRRKSTNTSQSRTGQSRARVSISELRMPLMWRGVDHFKNKGDYRRFAVFCLARLGTEIFDTTLVTPVDRSMTDVTFPDSIVFNDVPSDFTLRLEVYSHLLAEDLSMASAPRKLQRTIHSSISRTVGKKLAASLKDELHAKLGPQFHLVASANLNLADVDDGVRTHDLEIETLENRLHELPLFGHFCCRLAAQPNCMGKELMSGDVLLRTSAEASLTRAYLSLKSFNLSAWPSKQLVSEQQPASILVDKETTIQTGSNLIYVSRLDSGRQVTWAIESNASDDLQRWIKVLTKSSQDHARWGKASERLMDIPAAGTNRHSFMSTCSRQGSLYDQTPLIENMCSERERFGEVQTSKSRRTVQEIFGLTPATSLSSCASSTASSNSPPSSFRSRTSSGSGSKFKASLKGHWPFKSSG</sequence>
<dbReference type="InterPro" id="IPR012966">
    <property type="entry name" value="AHD"/>
</dbReference>
<dbReference type="GO" id="GO:0005826">
    <property type="term" value="C:actomyosin contractile ring"/>
    <property type="evidence" value="ECO:0007669"/>
    <property type="project" value="TreeGrafter"/>
</dbReference>
<name>A0A8S1CD13_9INSE</name>
<protein>
    <recommendedName>
        <fullName evidence="2">Anillin homology domain-containing protein</fullName>
    </recommendedName>
</protein>
<organism evidence="3 4">
    <name type="scientific">Cloeon dipterum</name>
    <dbReference type="NCBI Taxonomy" id="197152"/>
    <lineage>
        <taxon>Eukaryota</taxon>
        <taxon>Metazoa</taxon>
        <taxon>Ecdysozoa</taxon>
        <taxon>Arthropoda</taxon>
        <taxon>Hexapoda</taxon>
        <taxon>Insecta</taxon>
        <taxon>Pterygota</taxon>
        <taxon>Palaeoptera</taxon>
        <taxon>Ephemeroptera</taxon>
        <taxon>Pisciforma</taxon>
        <taxon>Baetidae</taxon>
        <taxon>Cloeon</taxon>
    </lineage>
</organism>
<gene>
    <name evidence="3" type="ORF">CLODIP_2_CD01558</name>
</gene>
<accession>A0A8S1CD13</accession>
<dbReference type="OrthoDB" id="5817051at2759"/>
<comment type="caution">
    <text evidence="3">The sequence shown here is derived from an EMBL/GenBank/DDBJ whole genome shotgun (WGS) entry which is preliminary data.</text>
</comment>
<evidence type="ECO:0000259" key="2">
    <source>
        <dbReference type="Pfam" id="PF08174"/>
    </source>
</evidence>
<dbReference type="GO" id="GO:0031106">
    <property type="term" value="P:septin ring organization"/>
    <property type="evidence" value="ECO:0007669"/>
    <property type="project" value="TreeGrafter"/>
</dbReference>
<feature type="region of interest" description="Disordered" evidence="1">
    <location>
        <begin position="114"/>
        <end position="135"/>
    </location>
</feature>
<dbReference type="PANTHER" id="PTHR21538:SF24">
    <property type="entry name" value="PH DOMAIN-CONTAINING PROTEIN"/>
    <property type="match status" value="1"/>
</dbReference>
<dbReference type="EMBL" id="CADEPI010000024">
    <property type="protein sequence ID" value="CAB3366285.1"/>
    <property type="molecule type" value="Genomic_DNA"/>
</dbReference>
<dbReference type="InterPro" id="IPR051364">
    <property type="entry name" value="Cytokinesis/Rho-signaling"/>
</dbReference>
<dbReference type="GO" id="GO:0000915">
    <property type="term" value="P:actomyosin contractile ring assembly"/>
    <property type="evidence" value="ECO:0007669"/>
    <property type="project" value="TreeGrafter"/>
</dbReference>
<feature type="region of interest" description="Disordered" evidence="1">
    <location>
        <begin position="589"/>
        <end position="632"/>
    </location>
</feature>
<dbReference type="Proteomes" id="UP000494165">
    <property type="component" value="Unassembled WGS sequence"/>
</dbReference>
<feature type="region of interest" description="Disordered" evidence="1">
    <location>
        <begin position="53"/>
        <end position="76"/>
    </location>
</feature>
<reference evidence="3 4" key="1">
    <citation type="submission" date="2020-04" db="EMBL/GenBank/DDBJ databases">
        <authorList>
            <person name="Alioto T."/>
            <person name="Alioto T."/>
            <person name="Gomez Garrido J."/>
        </authorList>
    </citation>
    <scope>NUCLEOTIDE SEQUENCE [LARGE SCALE GENOMIC DNA]</scope>
</reference>
<evidence type="ECO:0000313" key="4">
    <source>
        <dbReference type="Proteomes" id="UP000494165"/>
    </source>
</evidence>
<dbReference type="AlphaFoldDB" id="A0A8S1CD13"/>
<evidence type="ECO:0000256" key="1">
    <source>
        <dbReference type="SAM" id="MobiDB-lite"/>
    </source>
</evidence>
<evidence type="ECO:0000313" key="3">
    <source>
        <dbReference type="EMBL" id="CAB3366285.1"/>
    </source>
</evidence>
<proteinExistence type="predicted"/>
<dbReference type="PANTHER" id="PTHR21538">
    <property type="entry name" value="ANILLIN/RHOTEKIN RTKN"/>
    <property type="match status" value="1"/>
</dbReference>
<dbReference type="GO" id="GO:0000281">
    <property type="term" value="P:mitotic cytokinesis"/>
    <property type="evidence" value="ECO:0007669"/>
    <property type="project" value="TreeGrafter"/>
</dbReference>
<feature type="compositionally biased region" description="Polar residues" evidence="1">
    <location>
        <begin position="53"/>
        <end position="62"/>
    </location>
</feature>
<feature type="compositionally biased region" description="Low complexity" evidence="1">
    <location>
        <begin position="589"/>
        <end position="619"/>
    </location>
</feature>
<feature type="domain" description="Anillin homology" evidence="2">
    <location>
        <begin position="235"/>
        <end position="377"/>
    </location>
</feature>
<feature type="compositionally biased region" description="Low complexity" evidence="1">
    <location>
        <begin position="115"/>
        <end position="135"/>
    </location>
</feature>
<keyword evidence="4" id="KW-1185">Reference proteome</keyword>
<dbReference type="Pfam" id="PF08174">
    <property type="entry name" value="Anillin"/>
    <property type="match status" value="1"/>
</dbReference>